<gene>
    <name evidence="4" type="ORF">AAG747_25045</name>
</gene>
<accession>A0AAW9SFW9</accession>
<dbReference type="AlphaFoldDB" id="A0AAW9SFW9"/>
<keyword evidence="1 2" id="KW-0732">Signal</keyword>
<protein>
    <recommendedName>
        <fullName evidence="3">Outer membrane protein beta-barrel domain-containing protein</fullName>
    </recommendedName>
</protein>
<name>A0AAW9SFW9_9BACT</name>
<evidence type="ECO:0000256" key="2">
    <source>
        <dbReference type="SAM" id="SignalP"/>
    </source>
</evidence>
<reference evidence="4 5" key="1">
    <citation type="submission" date="2024-04" db="EMBL/GenBank/DDBJ databases">
        <title>Novel genus in family Flammeovirgaceae.</title>
        <authorList>
            <person name="Nguyen T.H."/>
            <person name="Vuong T.Q."/>
            <person name="Le H."/>
            <person name="Kim S.-G."/>
        </authorList>
    </citation>
    <scope>NUCLEOTIDE SEQUENCE [LARGE SCALE GENOMIC DNA]</scope>
    <source>
        <strain evidence="4 5">JCM 23209</strain>
    </source>
</reference>
<dbReference type="SUPFAM" id="SSF56925">
    <property type="entry name" value="OMPA-like"/>
    <property type="match status" value="2"/>
</dbReference>
<evidence type="ECO:0000313" key="5">
    <source>
        <dbReference type="Proteomes" id="UP001403385"/>
    </source>
</evidence>
<dbReference type="EMBL" id="JBDKWZ010000020">
    <property type="protein sequence ID" value="MEN7551209.1"/>
    <property type="molecule type" value="Genomic_DNA"/>
</dbReference>
<proteinExistence type="predicted"/>
<sequence>MKPWIYHCLAMICCLVYCSSYAQVDESVDNTASYGLHTQGNWFVDFSTHLNFYRQKRENASETITDFRSFGFSPTANYFLIDNLAVGLEVSYFSSSSKTEGSDNRVTISDLTFAPQVRYYPFEEHGLFAFAEGGFGWEYIKTKSNGSSNRNTDNLSFLNFGVGFETEIADRVVGDIKFAYGFFNRKSGDTDFKDKQNGLMIDVGVNYFFSHERDVNTGRMCNYPDRFSAGTFITGTGIADFDLLNFDEEPDTNPNDENGTFFSFSPMVQYYFWDNIALGLDLDVGWDRYKSGDEKDTDTWFIAGPNARIHLPVKNYMPYAYGAVNFGTITFKEEDDGETDKQTNSIREIRLGLGYPLFVTDQLAFDAMLYYFNYWEKENDEDFKITENGVRLQVGVSYFFDF</sequence>
<comment type="caution">
    <text evidence="4">The sequence shown here is derived from an EMBL/GenBank/DDBJ whole genome shotgun (WGS) entry which is preliminary data.</text>
</comment>
<dbReference type="RefSeq" id="WP_346823990.1">
    <property type="nucleotide sequence ID" value="NZ_JBDKWZ010000020.1"/>
</dbReference>
<feature type="signal peptide" evidence="2">
    <location>
        <begin position="1"/>
        <end position="22"/>
    </location>
</feature>
<organism evidence="4 5">
    <name type="scientific">Rapidithrix thailandica</name>
    <dbReference type="NCBI Taxonomy" id="413964"/>
    <lineage>
        <taxon>Bacteria</taxon>
        <taxon>Pseudomonadati</taxon>
        <taxon>Bacteroidota</taxon>
        <taxon>Cytophagia</taxon>
        <taxon>Cytophagales</taxon>
        <taxon>Flammeovirgaceae</taxon>
        <taxon>Rapidithrix</taxon>
    </lineage>
</organism>
<keyword evidence="5" id="KW-1185">Reference proteome</keyword>
<dbReference type="InterPro" id="IPR027385">
    <property type="entry name" value="Beta-barrel_OMP"/>
</dbReference>
<dbReference type="Pfam" id="PF13505">
    <property type="entry name" value="OMP_b-brl"/>
    <property type="match status" value="1"/>
</dbReference>
<feature type="domain" description="Outer membrane protein beta-barrel" evidence="3">
    <location>
        <begin position="57"/>
        <end position="205"/>
    </location>
</feature>
<dbReference type="Gene3D" id="2.40.160.20">
    <property type="match status" value="2"/>
</dbReference>
<feature type="chain" id="PRO_5043645495" description="Outer membrane protein beta-barrel domain-containing protein" evidence="2">
    <location>
        <begin position="23"/>
        <end position="402"/>
    </location>
</feature>
<dbReference type="InterPro" id="IPR011250">
    <property type="entry name" value="OMP/PagP_B-barrel"/>
</dbReference>
<evidence type="ECO:0000256" key="1">
    <source>
        <dbReference type="ARBA" id="ARBA00022729"/>
    </source>
</evidence>
<evidence type="ECO:0000259" key="3">
    <source>
        <dbReference type="Pfam" id="PF13505"/>
    </source>
</evidence>
<evidence type="ECO:0000313" key="4">
    <source>
        <dbReference type="EMBL" id="MEN7551209.1"/>
    </source>
</evidence>
<dbReference type="Proteomes" id="UP001403385">
    <property type="component" value="Unassembled WGS sequence"/>
</dbReference>